<keyword evidence="15" id="KW-0645">Protease</keyword>
<dbReference type="InterPro" id="IPR001943">
    <property type="entry name" value="UVR_dom"/>
</dbReference>
<keyword evidence="7 10" id="KW-0143">Chaperone</keyword>
<evidence type="ECO:0000256" key="6">
    <source>
        <dbReference type="ARBA" id="ARBA00023054"/>
    </source>
</evidence>
<dbReference type="Gene3D" id="4.10.860.10">
    <property type="entry name" value="UVR domain"/>
    <property type="match status" value="1"/>
</dbReference>
<feature type="domain" description="Clp R" evidence="14">
    <location>
        <begin position="40"/>
        <end position="181"/>
    </location>
</feature>
<dbReference type="InterPro" id="IPR001270">
    <property type="entry name" value="ClpA/B"/>
</dbReference>
<keyword evidence="4 10" id="KW-0067">ATP-binding</keyword>
<evidence type="ECO:0000256" key="4">
    <source>
        <dbReference type="ARBA" id="ARBA00022840"/>
    </source>
</evidence>
<sequence>MTSGYRGPEDYGRDPLGDFLARFFGSTPSGQRPGPRYLDFSRLMSAPARQLFSDAASYAAQHGSADLDTEHLLRAALAAEPTRSMVSRAGADPDTIAAEIDRQAGEGPPRSSIAVTPAVKRALLDAHDIARSSGASYIGPEHVLTALAANRDSAAGQILNAAHFGPRPAPASGGTPAAASGAEQQPGPSGRNTPNLDKFGRDLTDQARQGRIDPVIGREEQIEQTIEVLARRGKNNPVLIGEAGVGKTAVVEGLAQRIADGDVPDPLLGRSLIQLDLSGMVAGTRYRGDFEERMTGLMDEIRAHSEELIVFIDELHTVVGAGGGGEGGPMDASNMLKPALARGELHVIGATTLEEHRRYIEKDAALARRFQPILVPEPTPGDAVEILRGLRDRYEAHHQVRYTDEALLAAVELSDRYLTDRYLPDKAIDLMDQAGARVRLRSSTKGTDVRALEQEVEQLARDKAQAVAAEDYEGATRLRDRIAEVEKQIEEGSRRPQGGGGRVAEVTVEDIADIVSRQTGIPVSSLTQEEKDRLLGLEEHLHHRVVGQEEAVTAVADAVLRSRAGLASPDRPIGSFLFLGPTGVGKTELARALAEALFGSEDRMIRLDMSEYQERHTVSRLVGAPPGYVGHEEAGQFTEAVRRHPYSLLLLDEVEKAHPDVFNILLQVLDDGRLTDSQGRTVDFTNTVIVMTSNLGSEAITGRAGTLGFGSVGEEADEEARRERVLRPLREHFRPEFLNRIDEVVIFRRLTDEQLRRITDLLLDETRRRLHAQDVDVVFTPEAVDWIAHRGYQPEYGARPLRRTIQREVDNRLSRMLLGGELKPHSRLRIDTEDGRLAFRQDAGSAGGTGGETGGTGGDAGGAAPANPRSG</sequence>
<dbReference type="EMBL" id="BAAATA010000006">
    <property type="protein sequence ID" value="GAA2479773.1"/>
    <property type="molecule type" value="Genomic_DNA"/>
</dbReference>
<evidence type="ECO:0000256" key="3">
    <source>
        <dbReference type="ARBA" id="ARBA00022741"/>
    </source>
</evidence>
<evidence type="ECO:0000256" key="12">
    <source>
        <dbReference type="SAM" id="MobiDB-lite"/>
    </source>
</evidence>
<comment type="subunit">
    <text evidence="8">Homohexamer. The oligomerization is ATP-dependent.</text>
</comment>
<dbReference type="InterPro" id="IPR019489">
    <property type="entry name" value="Clp_ATPase_C"/>
</dbReference>
<evidence type="ECO:0000313" key="16">
    <source>
        <dbReference type="Proteomes" id="UP001501358"/>
    </source>
</evidence>
<evidence type="ECO:0000256" key="5">
    <source>
        <dbReference type="ARBA" id="ARBA00023016"/>
    </source>
</evidence>
<evidence type="ECO:0000259" key="13">
    <source>
        <dbReference type="PROSITE" id="PS50151"/>
    </source>
</evidence>
<dbReference type="Proteomes" id="UP001501358">
    <property type="component" value="Unassembled WGS sequence"/>
</dbReference>
<dbReference type="Gene3D" id="1.10.1780.10">
    <property type="entry name" value="Clp, N-terminal domain"/>
    <property type="match status" value="1"/>
</dbReference>
<dbReference type="InterPro" id="IPR050130">
    <property type="entry name" value="ClpA_ClpB"/>
</dbReference>
<accession>A0ABN3L8P3</accession>
<feature type="compositionally biased region" description="Low complexity" evidence="12">
    <location>
        <begin position="862"/>
        <end position="871"/>
    </location>
</feature>
<dbReference type="SMART" id="SM01086">
    <property type="entry name" value="ClpB_D2-small"/>
    <property type="match status" value="1"/>
</dbReference>
<dbReference type="Pfam" id="PF17871">
    <property type="entry name" value="AAA_lid_9"/>
    <property type="match status" value="1"/>
</dbReference>
<dbReference type="InterPro" id="IPR004176">
    <property type="entry name" value="Clp_R_N"/>
</dbReference>
<dbReference type="Pfam" id="PF10431">
    <property type="entry name" value="ClpB_D2-small"/>
    <property type="match status" value="1"/>
</dbReference>
<evidence type="ECO:0000256" key="7">
    <source>
        <dbReference type="ARBA" id="ARBA00023186"/>
    </source>
</evidence>
<organism evidence="15 16">
    <name type="scientific">Streptomyces thermolineatus</name>
    <dbReference type="NCBI Taxonomy" id="44033"/>
    <lineage>
        <taxon>Bacteria</taxon>
        <taxon>Bacillati</taxon>
        <taxon>Actinomycetota</taxon>
        <taxon>Actinomycetes</taxon>
        <taxon>Kitasatosporales</taxon>
        <taxon>Streptomycetaceae</taxon>
        <taxon>Streptomyces</taxon>
    </lineage>
</organism>
<feature type="region of interest" description="Disordered" evidence="12">
    <location>
        <begin position="840"/>
        <end position="871"/>
    </location>
</feature>
<evidence type="ECO:0000259" key="14">
    <source>
        <dbReference type="PROSITE" id="PS51903"/>
    </source>
</evidence>
<dbReference type="PANTHER" id="PTHR11638">
    <property type="entry name" value="ATP-DEPENDENT CLP PROTEASE"/>
    <property type="match status" value="1"/>
</dbReference>
<evidence type="ECO:0000256" key="10">
    <source>
        <dbReference type="RuleBase" id="RU004432"/>
    </source>
</evidence>
<dbReference type="SUPFAM" id="SSF81923">
    <property type="entry name" value="Double Clp-N motif"/>
    <property type="match status" value="1"/>
</dbReference>
<dbReference type="PROSITE" id="PS00870">
    <property type="entry name" value="CLPAB_1"/>
    <property type="match status" value="1"/>
</dbReference>
<dbReference type="InterPro" id="IPR003959">
    <property type="entry name" value="ATPase_AAA_core"/>
</dbReference>
<dbReference type="InterPro" id="IPR003593">
    <property type="entry name" value="AAA+_ATPase"/>
</dbReference>
<evidence type="ECO:0000256" key="8">
    <source>
        <dbReference type="ARBA" id="ARBA00026057"/>
    </source>
</evidence>
<feature type="domain" description="UVR" evidence="13">
    <location>
        <begin position="453"/>
        <end position="488"/>
    </location>
</feature>
<dbReference type="Gene3D" id="1.10.8.60">
    <property type="match status" value="2"/>
</dbReference>
<feature type="compositionally biased region" description="Polar residues" evidence="12">
    <location>
        <begin position="186"/>
        <end position="195"/>
    </location>
</feature>
<protein>
    <submittedName>
        <fullName evidence="15">ATP-dependent Clp protease ATP-binding subunit</fullName>
    </submittedName>
</protein>
<gene>
    <name evidence="15" type="ORF">GCM10010406_14970</name>
</gene>
<dbReference type="CDD" id="cd19499">
    <property type="entry name" value="RecA-like_ClpB_Hsp104-like"/>
    <property type="match status" value="1"/>
</dbReference>
<keyword evidence="5" id="KW-0346">Stress response</keyword>
<dbReference type="Gene3D" id="3.40.50.300">
    <property type="entry name" value="P-loop containing nucleotide triphosphate hydrolases"/>
    <property type="match status" value="2"/>
</dbReference>
<dbReference type="InterPro" id="IPR018368">
    <property type="entry name" value="ClpA/B_CS1"/>
</dbReference>
<dbReference type="SMART" id="SM00382">
    <property type="entry name" value="AAA"/>
    <property type="match status" value="2"/>
</dbReference>
<dbReference type="Pfam" id="PF07724">
    <property type="entry name" value="AAA_2"/>
    <property type="match status" value="1"/>
</dbReference>
<dbReference type="InterPro" id="IPR036628">
    <property type="entry name" value="Clp_N_dom_sf"/>
</dbReference>
<keyword evidence="15" id="KW-0378">Hydrolase</keyword>
<dbReference type="PRINTS" id="PR00300">
    <property type="entry name" value="CLPPROTEASEA"/>
</dbReference>
<keyword evidence="2 9" id="KW-0677">Repeat</keyword>
<feature type="compositionally biased region" description="Gly residues" evidence="12">
    <location>
        <begin position="845"/>
        <end position="861"/>
    </location>
</feature>
<dbReference type="InterPro" id="IPR041546">
    <property type="entry name" value="ClpA/ClpB_AAA_lid"/>
</dbReference>
<dbReference type="PROSITE" id="PS00871">
    <property type="entry name" value="CLPAB_2"/>
    <property type="match status" value="1"/>
</dbReference>
<feature type="compositionally biased region" description="Low complexity" evidence="12">
    <location>
        <begin position="170"/>
        <end position="182"/>
    </location>
</feature>
<dbReference type="PANTHER" id="PTHR11638:SF18">
    <property type="entry name" value="HEAT SHOCK PROTEIN 104"/>
    <property type="match status" value="1"/>
</dbReference>
<dbReference type="RefSeq" id="WP_344382322.1">
    <property type="nucleotide sequence ID" value="NZ_BAAATA010000006.1"/>
</dbReference>
<dbReference type="Pfam" id="PF02861">
    <property type="entry name" value="Clp_N"/>
    <property type="match status" value="1"/>
</dbReference>
<comment type="similarity">
    <text evidence="1 10">Belongs to the ClpA/ClpB family.</text>
</comment>
<dbReference type="Pfam" id="PF00004">
    <property type="entry name" value="AAA"/>
    <property type="match status" value="1"/>
</dbReference>
<keyword evidence="6 11" id="KW-0175">Coiled coil</keyword>
<evidence type="ECO:0000313" key="15">
    <source>
        <dbReference type="EMBL" id="GAA2479773.1"/>
    </source>
</evidence>
<evidence type="ECO:0000256" key="2">
    <source>
        <dbReference type="ARBA" id="ARBA00022737"/>
    </source>
</evidence>
<dbReference type="SUPFAM" id="SSF52540">
    <property type="entry name" value="P-loop containing nucleoside triphosphate hydrolases"/>
    <property type="match status" value="2"/>
</dbReference>
<evidence type="ECO:0000256" key="9">
    <source>
        <dbReference type="PROSITE-ProRule" id="PRU01251"/>
    </source>
</evidence>
<evidence type="ECO:0000256" key="1">
    <source>
        <dbReference type="ARBA" id="ARBA00008675"/>
    </source>
</evidence>
<keyword evidence="3 10" id="KW-0547">Nucleotide-binding</keyword>
<comment type="caution">
    <text evidence="15">The sequence shown here is derived from an EMBL/GenBank/DDBJ whole genome shotgun (WGS) entry which is preliminary data.</text>
</comment>
<keyword evidence="16" id="KW-1185">Reference proteome</keyword>
<dbReference type="InterPro" id="IPR028299">
    <property type="entry name" value="ClpA/B_CS2"/>
</dbReference>
<dbReference type="CDD" id="cd00009">
    <property type="entry name" value="AAA"/>
    <property type="match status" value="1"/>
</dbReference>
<dbReference type="GO" id="GO:0005524">
    <property type="term" value="F:ATP binding"/>
    <property type="evidence" value="ECO:0007669"/>
    <property type="project" value="UniProtKB-KW"/>
</dbReference>
<dbReference type="GO" id="GO:0006508">
    <property type="term" value="P:proteolysis"/>
    <property type="evidence" value="ECO:0007669"/>
    <property type="project" value="UniProtKB-KW"/>
</dbReference>
<proteinExistence type="inferred from homology"/>
<feature type="coiled-coil region" evidence="11">
    <location>
        <begin position="449"/>
        <end position="495"/>
    </location>
</feature>
<dbReference type="PROSITE" id="PS50151">
    <property type="entry name" value="UVR"/>
    <property type="match status" value="1"/>
</dbReference>
<feature type="region of interest" description="Disordered" evidence="12">
    <location>
        <begin position="163"/>
        <end position="201"/>
    </location>
</feature>
<reference evidence="15 16" key="1">
    <citation type="journal article" date="2019" name="Int. J. Syst. Evol. Microbiol.">
        <title>The Global Catalogue of Microorganisms (GCM) 10K type strain sequencing project: providing services to taxonomists for standard genome sequencing and annotation.</title>
        <authorList>
            <consortium name="The Broad Institute Genomics Platform"/>
            <consortium name="The Broad Institute Genome Sequencing Center for Infectious Disease"/>
            <person name="Wu L."/>
            <person name="Ma J."/>
        </authorList>
    </citation>
    <scope>NUCLEOTIDE SEQUENCE [LARGE SCALE GENOMIC DNA]</scope>
    <source>
        <strain evidence="15 16">JCM 6307</strain>
    </source>
</reference>
<dbReference type="PROSITE" id="PS51903">
    <property type="entry name" value="CLP_R"/>
    <property type="match status" value="1"/>
</dbReference>
<dbReference type="GO" id="GO:0008233">
    <property type="term" value="F:peptidase activity"/>
    <property type="evidence" value="ECO:0007669"/>
    <property type="project" value="UniProtKB-KW"/>
</dbReference>
<evidence type="ECO:0000256" key="11">
    <source>
        <dbReference type="SAM" id="Coils"/>
    </source>
</evidence>
<name>A0ABN3L8P3_9ACTN</name>
<dbReference type="InterPro" id="IPR027417">
    <property type="entry name" value="P-loop_NTPase"/>
</dbReference>